<dbReference type="Pfam" id="PF00144">
    <property type="entry name" value="Beta-lactamase"/>
    <property type="match status" value="1"/>
</dbReference>
<dbReference type="InterPro" id="IPR001466">
    <property type="entry name" value="Beta-lactam-related"/>
</dbReference>
<dbReference type="PANTHER" id="PTHR46825:SF9">
    <property type="entry name" value="BETA-LACTAMASE-RELATED DOMAIN-CONTAINING PROTEIN"/>
    <property type="match status" value="1"/>
</dbReference>
<evidence type="ECO:0000256" key="1">
    <source>
        <dbReference type="SAM" id="Phobius"/>
    </source>
</evidence>
<dbReference type="Proteomes" id="UP000637643">
    <property type="component" value="Unassembled WGS sequence"/>
</dbReference>
<keyword evidence="1" id="KW-0812">Transmembrane</keyword>
<dbReference type="EMBL" id="BMKR01000010">
    <property type="protein sequence ID" value="GGF81614.1"/>
    <property type="molecule type" value="Genomic_DNA"/>
</dbReference>
<feature type="transmembrane region" description="Helical" evidence="1">
    <location>
        <begin position="428"/>
        <end position="451"/>
    </location>
</feature>
<dbReference type="PANTHER" id="PTHR46825">
    <property type="entry name" value="D-ALANYL-D-ALANINE-CARBOXYPEPTIDASE/ENDOPEPTIDASE AMPH"/>
    <property type="match status" value="1"/>
</dbReference>
<reference evidence="3" key="2">
    <citation type="submission" date="2020-09" db="EMBL/GenBank/DDBJ databases">
        <authorList>
            <person name="Sun Q."/>
            <person name="Zhou Y."/>
        </authorList>
    </citation>
    <scope>NUCLEOTIDE SEQUENCE</scope>
    <source>
        <strain evidence="3">CGMCC 1.16134</strain>
    </source>
</reference>
<dbReference type="SUPFAM" id="SSF56601">
    <property type="entry name" value="beta-lactamase/transpeptidase-like"/>
    <property type="match status" value="1"/>
</dbReference>
<dbReference type="Gene3D" id="3.40.710.10">
    <property type="entry name" value="DD-peptidase/beta-lactamase superfamily"/>
    <property type="match status" value="1"/>
</dbReference>
<feature type="transmembrane region" description="Helical" evidence="1">
    <location>
        <begin position="463"/>
        <end position="485"/>
    </location>
</feature>
<accession>A0A917FGU0</accession>
<name>A0A917FGU0_9BACL</name>
<gene>
    <name evidence="3" type="ORF">GCM10010912_28380</name>
</gene>
<comment type="caution">
    <text evidence="3">The sequence shown here is derived from an EMBL/GenBank/DDBJ whole genome shotgun (WGS) entry which is preliminary data.</text>
</comment>
<keyword evidence="4" id="KW-1185">Reference proteome</keyword>
<keyword evidence="3" id="KW-0378">Hydrolase</keyword>
<dbReference type="GO" id="GO:0016787">
    <property type="term" value="F:hydrolase activity"/>
    <property type="evidence" value="ECO:0007669"/>
    <property type="project" value="UniProtKB-KW"/>
</dbReference>
<keyword evidence="1" id="KW-1133">Transmembrane helix</keyword>
<organism evidence="3 4">
    <name type="scientific">Paenibacillus albidus</name>
    <dbReference type="NCBI Taxonomy" id="2041023"/>
    <lineage>
        <taxon>Bacteria</taxon>
        <taxon>Bacillati</taxon>
        <taxon>Bacillota</taxon>
        <taxon>Bacilli</taxon>
        <taxon>Bacillales</taxon>
        <taxon>Paenibacillaceae</taxon>
        <taxon>Paenibacillus</taxon>
    </lineage>
</organism>
<proteinExistence type="predicted"/>
<feature type="domain" description="Beta-lactamase-related" evidence="2">
    <location>
        <begin position="48"/>
        <end position="354"/>
    </location>
</feature>
<evidence type="ECO:0000313" key="3">
    <source>
        <dbReference type="EMBL" id="GGF81614.1"/>
    </source>
</evidence>
<feature type="transmembrane region" description="Helical" evidence="1">
    <location>
        <begin position="394"/>
        <end position="416"/>
    </location>
</feature>
<dbReference type="InterPro" id="IPR050491">
    <property type="entry name" value="AmpC-like"/>
</dbReference>
<evidence type="ECO:0000313" key="4">
    <source>
        <dbReference type="Proteomes" id="UP000637643"/>
    </source>
</evidence>
<protein>
    <submittedName>
        <fullName evidence="3">Serine hydrolase FLP</fullName>
    </submittedName>
</protein>
<sequence>MQLPQGMKKILILPICLIMFSASLLNVMQPDEAHAAKMASTSTNALEIDEYVESMMDKLSIPGVAVGVVKGNETVYLKGYGISGNDQQPITPQTPFVLGSSSKSFTALAIMQLVEQGKIDLETPVKRYLPKFELADKEASETILVKHLLNHNSGLSTSAGRIAFSNKFSTIAELITNSKDVSLTEPVGSTYQYSNLNYDLLGGIIEAVSGLSYADYIQNQVFNPLDMKNSYTSKTEAQKNGLAVGHQSFFGVMRPVIQTVNQSMLPSAYLISSAEDMANYLNAQINKGKFQDRSVATAESINIMHRPAVEDPSIGGFYGMGWEIVDNVVQHAGDVESFHSDMILDGDTGIIVLINAHDYLVRGAQFGKIASGILEIMNGREPSNNNVGSITGTYIVIDLLCAAAVILLGVSIFRLFRWNNRKKFTPLRVTTFALFLVVFNVLVPVVILYGLSHYVAPWSVVFSFLPGLGQLAFILSILSIGIGAAKAVRLGRSLKTGIHEKISSS</sequence>
<dbReference type="AlphaFoldDB" id="A0A917FGU0"/>
<evidence type="ECO:0000259" key="2">
    <source>
        <dbReference type="Pfam" id="PF00144"/>
    </source>
</evidence>
<reference evidence="3" key="1">
    <citation type="journal article" date="2014" name="Int. J. Syst. Evol. Microbiol.">
        <title>Complete genome sequence of Corynebacterium casei LMG S-19264T (=DSM 44701T), isolated from a smear-ripened cheese.</title>
        <authorList>
            <consortium name="US DOE Joint Genome Institute (JGI-PGF)"/>
            <person name="Walter F."/>
            <person name="Albersmeier A."/>
            <person name="Kalinowski J."/>
            <person name="Ruckert C."/>
        </authorList>
    </citation>
    <scope>NUCLEOTIDE SEQUENCE</scope>
    <source>
        <strain evidence="3">CGMCC 1.16134</strain>
    </source>
</reference>
<dbReference type="InterPro" id="IPR012338">
    <property type="entry name" value="Beta-lactam/transpept-like"/>
</dbReference>
<keyword evidence="1" id="KW-0472">Membrane</keyword>